<dbReference type="RefSeq" id="WP_251949417.1">
    <property type="nucleotide sequence ID" value="NZ_CP080572.1"/>
</dbReference>
<evidence type="ECO:0000313" key="1">
    <source>
        <dbReference type="EMBL" id="USH00132.1"/>
    </source>
</evidence>
<name>A0A9E7SD37_9EURY</name>
<keyword evidence="2" id="KW-1185">Reference proteome</keyword>
<proteinExistence type="predicted"/>
<dbReference type="Proteomes" id="UP001056425">
    <property type="component" value="Chromosome"/>
</dbReference>
<evidence type="ECO:0000313" key="2">
    <source>
        <dbReference type="Proteomes" id="UP001056425"/>
    </source>
</evidence>
<dbReference type="GeneID" id="72776919"/>
<dbReference type="KEGG" id="thei:K1720_01210"/>
<dbReference type="EMBL" id="CP080572">
    <property type="protein sequence ID" value="USH00132.1"/>
    <property type="molecule type" value="Genomic_DNA"/>
</dbReference>
<accession>A0A9E7SD37</accession>
<sequence>MMDYVNGLWVNPRKVPNINSELNEDQPFITPEGNELWFTGQSRLGYPGPAIFRSLKTKDGWREPEEIVSNFAGEPVLDAQGNLYFVHHYVTKNMKIIEADIYVAYKK</sequence>
<protein>
    <submittedName>
        <fullName evidence="1">Uncharacterized protein</fullName>
    </submittedName>
</protein>
<dbReference type="AlphaFoldDB" id="A0A9E7SD37"/>
<reference evidence="1 2" key="1">
    <citation type="submission" date="2021-08" db="EMBL/GenBank/DDBJ databases">
        <title>Thermococcus onnuriiensis IOH2.</title>
        <authorList>
            <person name="Park Y.-J."/>
        </authorList>
    </citation>
    <scope>NUCLEOTIDE SEQUENCE [LARGE SCALE GENOMIC DNA]</scope>
    <source>
        <strain evidence="1 2">IOH2</strain>
    </source>
</reference>
<organism evidence="1 2">
    <name type="scientific">Thermococcus argininiproducens</name>
    <dbReference type="NCBI Taxonomy" id="2866384"/>
    <lineage>
        <taxon>Archaea</taxon>
        <taxon>Methanobacteriati</taxon>
        <taxon>Methanobacteriota</taxon>
        <taxon>Thermococci</taxon>
        <taxon>Thermococcales</taxon>
        <taxon>Thermococcaceae</taxon>
        <taxon>Thermococcus</taxon>
    </lineage>
</organism>
<gene>
    <name evidence="1" type="ORF">K1720_01210</name>
</gene>